<proteinExistence type="predicted"/>
<keyword evidence="1" id="KW-0472">Membrane</keyword>
<reference evidence="2" key="2">
    <citation type="submission" date="2025-09" db="UniProtKB">
        <authorList>
            <consortium name="Ensembl"/>
        </authorList>
    </citation>
    <scope>IDENTIFICATION</scope>
</reference>
<dbReference type="AlphaFoldDB" id="A0A2K5JHC8"/>
<keyword evidence="3" id="KW-1185">Reference proteome</keyword>
<keyword evidence="1" id="KW-0812">Transmembrane</keyword>
<protein>
    <submittedName>
        <fullName evidence="2">Uncharacterized protein</fullName>
    </submittedName>
</protein>
<dbReference type="Ensembl" id="ENSCANT00000051325.1">
    <property type="protein sequence ID" value="ENSCANP00000028283.1"/>
    <property type="gene ID" value="ENSCANG00000037571.1"/>
</dbReference>
<accession>A0A2K5JHC8</accession>
<name>A0A2K5JHC8_COLAP</name>
<evidence type="ECO:0000256" key="1">
    <source>
        <dbReference type="SAM" id="Phobius"/>
    </source>
</evidence>
<dbReference type="Proteomes" id="UP000233080">
    <property type="component" value="Unassembled WGS sequence"/>
</dbReference>
<keyword evidence="1" id="KW-1133">Transmembrane helix</keyword>
<evidence type="ECO:0000313" key="2">
    <source>
        <dbReference type="Ensembl" id="ENSCANP00000028283.1"/>
    </source>
</evidence>
<feature type="transmembrane region" description="Helical" evidence="1">
    <location>
        <begin position="58"/>
        <end position="85"/>
    </location>
</feature>
<sequence length="89" mass="9988">MCTLNAVTVGFIFKTIKWLKTCKLPLSAFASTPSTPVRAIWGKESLPGFLWKGTNLTFFPLLCLRVILCSVLPLCSFSPIFVTFLRPQY</sequence>
<organism evidence="2 3">
    <name type="scientific">Colobus angolensis palliatus</name>
    <name type="common">Peters' Angolan colobus</name>
    <dbReference type="NCBI Taxonomy" id="336983"/>
    <lineage>
        <taxon>Eukaryota</taxon>
        <taxon>Metazoa</taxon>
        <taxon>Chordata</taxon>
        <taxon>Craniata</taxon>
        <taxon>Vertebrata</taxon>
        <taxon>Euteleostomi</taxon>
        <taxon>Mammalia</taxon>
        <taxon>Eutheria</taxon>
        <taxon>Euarchontoglires</taxon>
        <taxon>Primates</taxon>
        <taxon>Haplorrhini</taxon>
        <taxon>Catarrhini</taxon>
        <taxon>Cercopithecidae</taxon>
        <taxon>Colobinae</taxon>
        <taxon>Colobus</taxon>
    </lineage>
</organism>
<evidence type="ECO:0000313" key="3">
    <source>
        <dbReference type="Proteomes" id="UP000233080"/>
    </source>
</evidence>
<reference evidence="2" key="1">
    <citation type="submission" date="2025-08" db="UniProtKB">
        <authorList>
            <consortium name="Ensembl"/>
        </authorList>
    </citation>
    <scope>IDENTIFICATION</scope>
</reference>